<evidence type="ECO:0000256" key="3">
    <source>
        <dbReference type="SAM" id="Phobius"/>
    </source>
</evidence>
<feature type="transmembrane region" description="Helical" evidence="3">
    <location>
        <begin position="280"/>
        <end position="301"/>
    </location>
</feature>
<dbReference type="SUPFAM" id="SSF52540">
    <property type="entry name" value="P-loop containing nucleoside triphosphate hydrolases"/>
    <property type="match status" value="1"/>
</dbReference>
<dbReference type="PROSITE" id="PS00211">
    <property type="entry name" value="ABC_TRANSPORTER_1"/>
    <property type="match status" value="1"/>
</dbReference>
<keyword evidence="3" id="KW-0812">Transmembrane</keyword>
<feature type="transmembrane region" description="Helical" evidence="3">
    <location>
        <begin position="401"/>
        <end position="424"/>
    </location>
</feature>
<protein>
    <submittedName>
        <fullName evidence="5">ABC transporter</fullName>
    </submittedName>
</protein>
<dbReference type="InterPro" id="IPR003593">
    <property type="entry name" value="AAA+_ATPase"/>
</dbReference>
<dbReference type="AlphaFoldDB" id="A0A4Z1SW19"/>
<evidence type="ECO:0000256" key="1">
    <source>
        <dbReference type="ARBA" id="ARBA00022741"/>
    </source>
</evidence>
<dbReference type="InterPro" id="IPR027417">
    <property type="entry name" value="P-loop_NTPase"/>
</dbReference>
<dbReference type="InterPro" id="IPR003439">
    <property type="entry name" value="ABC_transporter-like_ATP-bd"/>
</dbReference>
<dbReference type="PROSITE" id="PS50893">
    <property type="entry name" value="ABC_TRANSPORTER_2"/>
    <property type="match status" value="1"/>
</dbReference>
<dbReference type="InterPro" id="IPR017871">
    <property type="entry name" value="ABC_transporter-like_CS"/>
</dbReference>
<reference evidence="5 6" key="1">
    <citation type="submission" date="2019-05" db="EMBL/GenBank/DDBJ databases">
        <title>The compact genome of Giardia muris reveals important steps in the evolution of intestinal protozoan parasites.</title>
        <authorList>
            <person name="Xu F."/>
            <person name="Jimenez-Gonzalez A."/>
            <person name="Einarsson E."/>
            <person name="Astvaldsson A."/>
            <person name="Peirasmaki D."/>
            <person name="Eckmann L."/>
            <person name="Andersson J.O."/>
            <person name="Svard S.G."/>
            <person name="Jerlstrom-Hultqvist J."/>
        </authorList>
    </citation>
    <scope>NUCLEOTIDE SEQUENCE [LARGE SCALE GENOMIC DNA]</scope>
    <source>
        <strain evidence="5 6">Roberts-Thomson</strain>
    </source>
</reference>
<gene>
    <name evidence="5" type="ORF">GMRT_12946</name>
</gene>
<feature type="domain" description="ABC transporter" evidence="4">
    <location>
        <begin position="496"/>
        <end position="754"/>
    </location>
</feature>
<dbReference type="GO" id="GO:0016887">
    <property type="term" value="F:ATP hydrolysis activity"/>
    <property type="evidence" value="ECO:0007669"/>
    <property type="project" value="InterPro"/>
</dbReference>
<keyword evidence="3" id="KW-1133">Transmembrane helix</keyword>
<accession>A0A4Z1SW19</accession>
<evidence type="ECO:0000259" key="4">
    <source>
        <dbReference type="PROSITE" id="PS50893"/>
    </source>
</evidence>
<dbReference type="Proteomes" id="UP000315496">
    <property type="component" value="Chromosome 2"/>
</dbReference>
<keyword evidence="2" id="KW-0067">ATP-binding</keyword>
<sequence>MSSHIRFRAHLLATLRLLTLIRRKHLVGYLVNVGIGLLFPLILTLGVTSNAPKAEFTLMDLDLHSACISEGPCYTFAWGPVDNILARDVSQKLFTITQKYMKQDVTDIGFNYYKDMVDFLGGDGLGHVGVGFFLDVHTSEVRLFVNGKTSNIPYVSDTSLQKSPLLLLQAILNECFHGQTPIKVTFRDTMSKFYQDLNTTSIAIVSMSFIVSGLYTLSTMGLIKSDRRLEYLICHGLDRSAYITGAFIFSVCELNLMLLGTIGLAYILKLGSPSNPTLTFVVFLFSLPSIASQNGSWALFCSASIKKPNTMNLVFFLPSVFVSVVQMILVFTLGTQQMETQQLWQIASVFLSIIFPPFGGSSYFAAASRVFQQDLMSYTFLGREMAVSEGLLLSTSLYPSLLSFALAGILSTILYFFLALFQVYTSPASDVPKPRKSIVHLWPYLRGRLREAEVPDEYAVILRDVSVYFRQKQKTGNKPTGEVLRGAIYTSNGVQMTTQGFQVRENDRRALDHLSLRLPYNTIVGLLGVNGSGKTTLLKALQGIQKPTTQKYLKDPYKDVAIGKICLLGGYDPTTAQEALYSSRHVSLVFQENILFPSFTMKEQLDFISYLFLYDLPGEKRHEIVAECLEKMDLTAQLAQKVETLSGGQKRRLNILMSMLLAEAGFARLLIMDEPTCGVNVEAQFLLWKYLHHLKERARRLDQRFCVIITTHLFEEVEELCEDIVMMKNGRLLAVGSQLFFKTHFGRGYTLSITGADETKLVELANRFDLELKGNALLVDFAHESIIPDVIEALLEQGISPSNFTFHTELLSDLFLREQLKDVPETPSVEHPWLLP</sequence>
<dbReference type="EMBL" id="VDLU01000002">
    <property type="protein sequence ID" value="TNJ29095.1"/>
    <property type="molecule type" value="Genomic_DNA"/>
</dbReference>
<proteinExistence type="predicted"/>
<feature type="transmembrane region" description="Helical" evidence="3">
    <location>
        <begin position="243"/>
        <end position="268"/>
    </location>
</feature>
<dbReference type="Gene3D" id="3.40.50.300">
    <property type="entry name" value="P-loop containing nucleotide triphosphate hydrolases"/>
    <property type="match status" value="1"/>
</dbReference>
<dbReference type="Pfam" id="PF00005">
    <property type="entry name" value="ABC_tran"/>
    <property type="match status" value="1"/>
</dbReference>
<evidence type="ECO:0000313" key="6">
    <source>
        <dbReference type="Proteomes" id="UP000315496"/>
    </source>
</evidence>
<feature type="transmembrane region" description="Helical" evidence="3">
    <location>
        <begin position="202"/>
        <end position="223"/>
    </location>
</feature>
<name>A0A4Z1SW19_GIAMU</name>
<feature type="transmembrane region" description="Helical" evidence="3">
    <location>
        <begin position="346"/>
        <end position="366"/>
    </location>
</feature>
<dbReference type="SMART" id="SM00382">
    <property type="entry name" value="AAA"/>
    <property type="match status" value="1"/>
</dbReference>
<dbReference type="PANTHER" id="PTHR43582">
    <property type="entry name" value="LINEARMYCIN RESISTANCE ATP-BINDING PROTEIN LNRL"/>
    <property type="match status" value="1"/>
</dbReference>
<evidence type="ECO:0000256" key="2">
    <source>
        <dbReference type="ARBA" id="ARBA00022840"/>
    </source>
</evidence>
<dbReference type="GO" id="GO:0005524">
    <property type="term" value="F:ATP binding"/>
    <property type="evidence" value="ECO:0007669"/>
    <property type="project" value="UniProtKB-KW"/>
</dbReference>
<keyword evidence="6" id="KW-1185">Reference proteome</keyword>
<keyword evidence="3" id="KW-0472">Membrane</keyword>
<comment type="caution">
    <text evidence="5">The sequence shown here is derived from an EMBL/GenBank/DDBJ whole genome shotgun (WGS) entry which is preliminary data.</text>
</comment>
<dbReference type="PANTHER" id="PTHR43582:SF2">
    <property type="entry name" value="LINEARMYCIN RESISTANCE ATP-BINDING PROTEIN LNRL"/>
    <property type="match status" value="1"/>
</dbReference>
<feature type="transmembrane region" description="Helical" evidence="3">
    <location>
        <begin position="313"/>
        <end position="334"/>
    </location>
</feature>
<dbReference type="OrthoDB" id="8061355at2759"/>
<feature type="transmembrane region" description="Helical" evidence="3">
    <location>
        <begin position="26"/>
        <end position="47"/>
    </location>
</feature>
<dbReference type="VEuPathDB" id="GiardiaDB:GMRT_12946"/>
<keyword evidence="1" id="KW-0547">Nucleotide-binding</keyword>
<organism evidence="5 6">
    <name type="scientific">Giardia muris</name>
    <dbReference type="NCBI Taxonomy" id="5742"/>
    <lineage>
        <taxon>Eukaryota</taxon>
        <taxon>Metamonada</taxon>
        <taxon>Diplomonadida</taxon>
        <taxon>Hexamitidae</taxon>
        <taxon>Giardiinae</taxon>
        <taxon>Giardia</taxon>
    </lineage>
</organism>
<evidence type="ECO:0000313" key="5">
    <source>
        <dbReference type="EMBL" id="TNJ29095.1"/>
    </source>
</evidence>